<gene>
    <name evidence="3" type="ORF">HGP29_11075</name>
</gene>
<organism evidence="3 4">
    <name type="scientific">Flammeovirga agarivorans</name>
    <dbReference type="NCBI Taxonomy" id="2726742"/>
    <lineage>
        <taxon>Bacteria</taxon>
        <taxon>Pseudomonadati</taxon>
        <taxon>Bacteroidota</taxon>
        <taxon>Cytophagia</taxon>
        <taxon>Cytophagales</taxon>
        <taxon>Flammeovirgaceae</taxon>
        <taxon>Flammeovirga</taxon>
    </lineage>
</organism>
<dbReference type="EMBL" id="JABAIL010000003">
    <property type="protein sequence ID" value="NLR91753.1"/>
    <property type="molecule type" value="Genomic_DNA"/>
</dbReference>
<name>A0A7X8SK76_9BACT</name>
<proteinExistence type="predicted"/>
<evidence type="ECO:0000313" key="3">
    <source>
        <dbReference type="EMBL" id="NLR91753.1"/>
    </source>
</evidence>
<evidence type="ECO:0000313" key="4">
    <source>
        <dbReference type="Proteomes" id="UP000585050"/>
    </source>
</evidence>
<dbReference type="Proteomes" id="UP000585050">
    <property type="component" value="Unassembled WGS sequence"/>
</dbReference>
<evidence type="ECO:0000259" key="2">
    <source>
        <dbReference type="Pfam" id="PF18962"/>
    </source>
</evidence>
<feature type="signal peptide" evidence="1">
    <location>
        <begin position="1"/>
        <end position="24"/>
    </location>
</feature>
<dbReference type="RefSeq" id="WP_168882468.1">
    <property type="nucleotide sequence ID" value="NZ_JABAIL010000003.1"/>
</dbReference>
<accession>A0A7X8SK76</accession>
<sequence>MKCFLRNILLLLFFKLTLSINALAQNEVSAISGGHWSDPTIWSNQKVPTKLDNVDLKDYTVFLILPQGVDTLFVCNNLNIDQAGNLLIGHDEEAEKWIGINGNIHCDGTIAQGRGESSMESESFLHPYNSNLIINTNSATSITGKGYINPKNLVLSGTESSTLTIDHYNMVVDGDFNIINTSTQEVDFTAYTFLKVYGSLGISGGRDQKWLNKTPIVFTTEGVIVCENLDLYSKNGSIQSSIYIKNGGSISTKTVNHTNEWVESGNKGFQLKIARTGLLRLGEDALHPETIQNEEELFQVLNYGEIRTHFKNHIESYDSMMVQIEPYKPENYENATEYKHVIGASHIGGWYNFTEKPYLIEGLDMFKEFGSTAFKTSLTCGWQKMHAHYPFNHDWPNQFNTMTGLAKYHLMDTLFSDEEIKTHAVWANPNFGDYYKEGPDKNNDIYAQEEEQFFQLTVHLLETYGDMDKRFVLQNWEGDWMLRGSTRNWEKEPETIPVDIRWRVDGMGRMFRSRMRGVEKARALYPEANAEVLFSVEFNKLFYRKDGEYTNMIELEVPNLIEQVIPQMRLDISSWSSYDGRWLQEIEVFPYGFLNGIRIAEYFTTSAHFVNEGTPVMLGEFGMNENEPYIPKQYEREELPEMFSDLLGLVKYTGVQQVYLWNFFSSGDQAFEFEKGEQYELDTLYKYLDGKWVVEPDQSYGTVGAYLEEIFNEDEIKDPTSTEDNFVKTSIFPNPAEGEIYITSEALIEEVLIYSTTGILYNRQALDNTNKINVSQLPPGHFLIRIITNKGQSTHQLIKK</sequence>
<dbReference type="Pfam" id="PF18962">
    <property type="entry name" value="Por_Secre_tail"/>
    <property type="match status" value="1"/>
</dbReference>
<evidence type="ECO:0000256" key="1">
    <source>
        <dbReference type="SAM" id="SignalP"/>
    </source>
</evidence>
<keyword evidence="4" id="KW-1185">Reference proteome</keyword>
<dbReference type="NCBIfam" id="TIGR04183">
    <property type="entry name" value="Por_Secre_tail"/>
    <property type="match status" value="1"/>
</dbReference>
<dbReference type="AlphaFoldDB" id="A0A7X8SK76"/>
<dbReference type="InterPro" id="IPR026444">
    <property type="entry name" value="Secre_tail"/>
</dbReference>
<keyword evidence="1" id="KW-0732">Signal</keyword>
<feature type="domain" description="Secretion system C-terminal sorting" evidence="2">
    <location>
        <begin position="731"/>
        <end position="798"/>
    </location>
</feature>
<feature type="chain" id="PRO_5031519818" evidence="1">
    <location>
        <begin position="25"/>
        <end position="800"/>
    </location>
</feature>
<protein>
    <submittedName>
        <fullName evidence="3">T9SS type A sorting domain-containing protein</fullName>
    </submittedName>
</protein>
<reference evidence="3 4" key="1">
    <citation type="submission" date="2020-04" db="EMBL/GenBank/DDBJ databases">
        <title>Flammeovirga sp. SR4, a novel species isolated from seawater.</title>
        <authorList>
            <person name="Wang X."/>
        </authorList>
    </citation>
    <scope>NUCLEOTIDE SEQUENCE [LARGE SCALE GENOMIC DNA]</scope>
    <source>
        <strain evidence="3 4">SR4</strain>
    </source>
</reference>
<comment type="caution">
    <text evidence="3">The sequence shown here is derived from an EMBL/GenBank/DDBJ whole genome shotgun (WGS) entry which is preliminary data.</text>
</comment>